<evidence type="ECO:0000256" key="3">
    <source>
        <dbReference type="ARBA" id="ARBA00022679"/>
    </source>
</evidence>
<name>A0A264W7A3_9BACL</name>
<evidence type="ECO:0000256" key="5">
    <source>
        <dbReference type="ARBA" id="ARBA00022747"/>
    </source>
</evidence>
<feature type="domain" description="DNA methylase adenine-specific" evidence="7">
    <location>
        <begin position="18"/>
        <end position="128"/>
    </location>
</feature>
<dbReference type="AlphaFoldDB" id="A0A264W7A3"/>
<keyword evidence="9" id="KW-1185">Reference proteome</keyword>
<dbReference type="RefSeq" id="WP_094941345.1">
    <property type="nucleotide sequence ID" value="NZ_NOKQ01000119.1"/>
</dbReference>
<organism evidence="8 9">
    <name type="scientific">Tetzosporium hominis</name>
    <dbReference type="NCBI Taxonomy" id="2020506"/>
    <lineage>
        <taxon>Bacteria</taxon>
        <taxon>Bacillati</taxon>
        <taxon>Bacillota</taxon>
        <taxon>Bacilli</taxon>
        <taxon>Bacillales</taxon>
        <taxon>Caryophanaceae</taxon>
        <taxon>Tetzosporium</taxon>
    </lineage>
</organism>
<keyword evidence="5" id="KW-0680">Restriction system</keyword>
<dbReference type="InterPro" id="IPR029063">
    <property type="entry name" value="SAM-dependent_MTases_sf"/>
</dbReference>
<accession>A0A264W7A3</accession>
<evidence type="ECO:0000313" key="9">
    <source>
        <dbReference type="Proteomes" id="UP000217065"/>
    </source>
</evidence>
<evidence type="ECO:0000256" key="1">
    <source>
        <dbReference type="ARBA" id="ARBA00011900"/>
    </source>
</evidence>
<keyword evidence="4" id="KW-0949">S-adenosyl-L-methionine</keyword>
<dbReference type="Pfam" id="PF02384">
    <property type="entry name" value="N6_Mtase"/>
    <property type="match status" value="1"/>
</dbReference>
<protein>
    <recommendedName>
        <fullName evidence="1">site-specific DNA-methyltransferase (adenine-specific)</fullName>
        <ecNumber evidence="1">2.1.1.72</ecNumber>
    </recommendedName>
</protein>
<proteinExistence type="predicted"/>
<dbReference type="Proteomes" id="UP000217065">
    <property type="component" value="Unassembled WGS sequence"/>
</dbReference>
<dbReference type="GO" id="GO:0003677">
    <property type="term" value="F:DNA binding"/>
    <property type="evidence" value="ECO:0007669"/>
    <property type="project" value="InterPro"/>
</dbReference>
<dbReference type="GO" id="GO:0008170">
    <property type="term" value="F:N-methyltransferase activity"/>
    <property type="evidence" value="ECO:0007669"/>
    <property type="project" value="InterPro"/>
</dbReference>
<comment type="catalytic activity">
    <reaction evidence="6">
        <text>a 2'-deoxyadenosine in DNA + S-adenosyl-L-methionine = an N(6)-methyl-2'-deoxyadenosine in DNA + S-adenosyl-L-homocysteine + H(+)</text>
        <dbReference type="Rhea" id="RHEA:15197"/>
        <dbReference type="Rhea" id="RHEA-COMP:12418"/>
        <dbReference type="Rhea" id="RHEA-COMP:12419"/>
        <dbReference type="ChEBI" id="CHEBI:15378"/>
        <dbReference type="ChEBI" id="CHEBI:57856"/>
        <dbReference type="ChEBI" id="CHEBI:59789"/>
        <dbReference type="ChEBI" id="CHEBI:90615"/>
        <dbReference type="ChEBI" id="CHEBI:90616"/>
        <dbReference type="EC" id="2.1.1.72"/>
    </reaction>
</comment>
<sequence length="344" mass="39793">MKHDTELGSRIVEVHNGSSLFTGDAGQGESNIRRYIIENDWLEAIIALPENMFYNTGIATYIWVVTNRKAPHRRGKIQLIDATNMKSSLRKNLGNKNCELTPELRKQISDLLIKFEENEYSKIFDNEEFGYYKITVERPLRLSIDLSKKNLLNFRKVCEQQKEISLATIIEEIARKYNHSIILDFNEFIDNLTRMAKENGEKLPVKRINLVKNHLTQVDENAAKVIKKIHKSGNSKENSLFGLFSATINGKECVVEYESDSNLRDTEQISLLHKGGIEQFFKDEVLTFVSDAWIDKSKTQIGYEISFTKYFYKPVRLRNLEEIISDIKSMEEQTEGLLQDIIRG</sequence>
<dbReference type="PANTHER" id="PTHR42933:SF3">
    <property type="entry name" value="TYPE I RESTRICTION ENZYME MJAVIII METHYLASE SUBUNIT"/>
    <property type="match status" value="1"/>
</dbReference>
<evidence type="ECO:0000259" key="7">
    <source>
        <dbReference type="Pfam" id="PF02384"/>
    </source>
</evidence>
<dbReference type="GO" id="GO:0032259">
    <property type="term" value="P:methylation"/>
    <property type="evidence" value="ECO:0007669"/>
    <property type="project" value="UniProtKB-KW"/>
</dbReference>
<evidence type="ECO:0000256" key="6">
    <source>
        <dbReference type="ARBA" id="ARBA00047942"/>
    </source>
</evidence>
<evidence type="ECO:0000313" key="8">
    <source>
        <dbReference type="EMBL" id="OZS79494.1"/>
    </source>
</evidence>
<dbReference type="GO" id="GO:0009307">
    <property type="term" value="P:DNA restriction-modification system"/>
    <property type="evidence" value="ECO:0007669"/>
    <property type="project" value="UniProtKB-KW"/>
</dbReference>
<keyword evidence="3" id="KW-0808">Transferase</keyword>
<evidence type="ECO:0000256" key="2">
    <source>
        <dbReference type="ARBA" id="ARBA00022603"/>
    </source>
</evidence>
<dbReference type="EC" id="2.1.1.72" evidence="1"/>
<reference evidence="8 9" key="1">
    <citation type="submission" date="2017-07" db="EMBL/GenBank/DDBJ databases">
        <title>Tetzosporium hominis gen.nov. sp.nov.</title>
        <authorList>
            <person name="Tetz G."/>
            <person name="Tetz V."/>
        </authorList>
    </citation>
    <scope>NUCLEOTIDE SEQUENCE [LARGE SCALE GENOMIC DNA]</scope>
    <source>
        <strain evidence="8 9">VT-49</strain>
    </source>
</reference>
<dbReference type="GO" id="GO:0009007">
    <property type="term" value="F:site-specific DNA-methyltransferase (adenine-specific) activity"/>
    <property type="evidence" value="ECO:0007669"/>
    <property type="project" value="UniProtKB-EC"/>
</dbReference>
<dbReference type="EMBL" id="NOKQ01000119">
    <property type="protein sequence ID" value="OZS79494.1"/>
    <property type="molecule type" value="Genomic_DNA"/>
</dbReference>
<dbReference type="REBASE" id="247256">
    <property type="entry name" value="M.ThoVT49ORF570P"/>
</dbReference>
<evidence type="ECO:0000256" key="4">
    <source>
        <dbReference type="ARBA" id="ARBA00022691"/>
    </source>
</evidence>
<comment type="caution">
    <text evidence="8">The sequence shown here is derived from an EMBL/GenBank/DDBJ whole genome shotgun (WGS) entry which is preliminary data.</text>
</comment>
<keyword evidence="2" id="KW-0489">Methyltransferase</keyword>
<gene>
    <name evidence="8" type="ORF">CF394_00570</name>
</gene>
<dbReference type="SUPFAM" id="SSF53335">
    <property type="entry name" value="S-adenosyl-L-methionine-dependent methyltransferases"/>
    <property type="match status" value="1"/>
</dbReference>
<dbReference type="Gene3D" id="3.40.50.150">
    <property type="entry name" value="Vaccinia Virus protein VP39"/>
    <property type="match status" value="1"/>
</dbReference>
<dbReference type="InterPro" id="IPR051537">
    <property type="entry name" value="DNA_Adenine_Mtase"/>
</dbReference>
<dbReference type="PANTHER" id="PTHR42933">
    <property type="entry name" value="SLR6095 PROTEIN"/>
    <property type="match status" value="1"/>
</dbReference>
<dbReference type="InterPro" id="IPR003356">
    <property type="entry name" value="DNA_methylase_A-5"/>
</dbReference>